<organism evidence="1">
    <name type="scientific">Homo sapiens</name>
    <name type="common">Human</name>
    <dbReference type="NCBI Taxonomy" id="9606"/>
    <lineage>
        <taxon>Eukaryota</taxon>
        <taxon>Metazoa</taxon>
        <taxon>Chordata</taxon>
        <taxon>Craniata</taxon>
        <taxon>Vertebrata</taxon>
        <taxon>Euteleostomi</taxon>
        <taxon>Mammalia</taxon>
        <taxon>Eutheria</taxon>
        <taxon>Euarchontoglires</taxon>
        <taxon>Primates</taxon>
        <taxon>Haplorrhini</taxon>
        <taxon>Catarrhini</taxon>
        <taxon>Hominidae</taxon>
        <taxon>Homo</taxon>
    </lineage>
</organism>
<dbReference type="EMBL" id="AK056033">
    <property type="protein sequence ID" value="BAB71078.1"/>
    <property type="molecule type" value="mRNA"/>
</dbReference>
<name>Q96N32_HUMAN</name>
<proteinExistence type="evidence at transcript level"/>
<dbReference type="PeptideAtlas" id="Q96N32"/>
<accession>Q96N32</accession>
<protein>
    <submittedName>
        <fullName evidence="1">cDNA FLJ31471 fis, clone NT2NE2001435</fullName>
    </submittedName>
</protein>
<reference evidence="1" key="1">
    <citation type="journal article" date="2004" name="Nat. Genet.">
        <title>Complete sequencing and characterization of 21,243 full-length human cDNAs.</title>
        <authorList>
            <person name="Ota T."/>
            <person name="Suzuki Y."/>
            <person name="Nishikawa T."/>
            <person name="Otsuki T."/>
            <person name="Sugiyama T."/>
            <person name="Irie R."/>
            <person name="Wakamatsu A."/>
            <person name="Hayashi K."/>
            <person name="Sato H."/>
            <person name="Nagai K."/>
            <person name="Kimura K."/>
            <person name="Makita H."/>
            <person name="Sekine M."/>
            <person name="Obayashi M."/>
            <person name="Nishi T."/>
            <person name="Shibahara T."/>
            <person name="Tanaka T."/>
            <person name="Ishii S."/>
            <person name="Yamamoto J."/>
            <person name="Saito K."/>
            <person name="Kawai Y."/>
            <person name="Isono Y."/>
            <person name="Nakamura Y."/>
            <person name="Nagahari K."/>
            <person name="Murakami K."/>
            <person name="Yasuda T."/>
            <person name="Iwayanagi T."/>
            <person name="Wagatsuma M."/>
            <person name="Shiratori A."/>
            <person name="Sudo H."/>
            <person name="Hosoiri T."/>
            <person name="Kaku Y."/>
            <person name="Kodaira H."/>
            <person name="Kondo H."/>
            <person name="Sugawara M."/>
            <person name="Takahashi M."/>
            <person name="Kanda K."/>
            <person name="Yokoi T."/>
            <person name="Furuya T."/>
            <person name="Kikkawa E."/>
            <person name="Omura Y."/>
            <person name="Abe K."/>
            <person name="Kamihara K."/>
            <person name="Katsuta N."/>
            <person name="Sato K."/>
            <person name="Tanikawa M."/>
            <person name="Yamazaki M."/>
            <person name="Ninomiya K."/>
            <person name="Ishibashi T."/>
            <person name="Yamashita H."/>
            <person name="Murakawa K."/>
            <person name="Fujimori K."/>
            <person name="Tanai H."/>
            <person name="Kimata M."/>
            <person name="Watanabe M."/>
            <person name="Hiraoka S."/>
            <person name="Chiba Y."/>
            <person name="Ishida S."/>
            <person name="Ono Y."/>
            <person name="Takiguchi S."/>
            <person name="Watanabe S."/>
            <person name="Yosida M."/>
            <person name="Hotuta T."/>
            <person name="Kusano J."/>
            <person name="Kanehori K."/>
            <person name="Takahashi-Fujii A."/>
            <person name="Hara H."/>
            <person name="Tanase T."/>
            <person name="Nomura Y."/>
            <person name="Togiya S."/>
            <person name="Komai F."/>
            <person name="Hara R."/>
            <person name="Takeuchi K."/>
            <person name="Arita M."/>
            <person name="Imose N."/>
            <person name="Musashino K."/>
            <person name="Yuuki H."/>
            <person name="Oshima A."/>
            <person name="Sasaki N."/>
            <person name="Aotsuka S."/>
            <person name="Yoshikawa Y."/>
            <person name="Matsunawa H."/>
            <person name="Ichihara T."/>
            <person name="Shiohata N."/>
            <person name="Sano S."/>
            <person name="Moriya S."/>
            <person name="Momiyama H."/>
            <person name="Satoh N."/>
            <person name="Takami S."/>
            <person name="Terashima Y."/>
            <person name="Suzuki O."/>
            <person name="Nakagawa S."/>
            <person name="Senoh A."/>
            <person name="Mizoguchi H."/>
            <person name="Goto Y."/>
            <person name="Shimizu F."/>
            <person name="Wakebe H."/>
            <person name="Hishigaki H."/>
            <person name="Watanabe T."/>
            <person name="Sugiyama A."/>
            <person name="Takemoto M."/>
            <person name="Kawakami B."/>
            <person name="Yamazaki M."/>
            <person name="Watanabe K."/>
            <person name="Kumagai A."/>
            <person name="Itakura S."/>
            <person name="Fukuzumi Y."/>
            <person name="Fujimori Y."/>
            <person name="Komiyama M."/>
            <person name="Tashiro H."/>
            <person name="Tanigami A."/>
            <person name="Fujiwara T."/>
            <person name="Ono T."/>
            <person name="Yamada K."/>
            <person name="Fujii Y."/>
            <person name="Ozaki K."/>
            <person name="Hirao M."/>
            <person name="Ohmori Y."/>
            <person name="Kawabata A."/>
            <person name="Hikiji T."/>
            <person name="Kobatake N."/>
            <person name="Inagaki H."/>
            <person name="Ikema Y."/>
            <person name="Okamoto S."/>
            <person name="Okitani R."/>
            <person name="Kawakami T."/>
            <person name="Noguchi S."/>
            <person name="Itoh T."/>
            <person name="Shigeta K."/>
            <person name="Senba T."/>
            <person name="Matsumura K."/>
            <person name="Nakajima Y."/>
            <person name="Mizuno T."/>
            <person name="Morinaga M."/>
            <person name="Sasaki M."/>
            <person name="Togashi T."/>
            <person name="Oyama M."/>
            <person name="Hata H."/>
            <person name="Watanabe M."/>
            <person name="Komatsu T."/>
            <person name="Mizushima-Sugano J."/>
            <person name="Satoh T."/>
            <person name="Shirai Y."/>
            <person name="Takahashi Y."/>
            <person name="Nakagawa K."/>
            <person name="Okumura K."/>
            <person name="Nagase T."/>
            <person name="Nomura N."/>
            <person name="Kikuchi H."/>
            <person name="Masuho Y."/>
            <person name="Yamashita R."/>
            <person name="Nakai K."/>
            <person name="Yada T."/>
            <person name="Nakamura Y."/>
            <person name="Ohara O."/>
            <person name="Isogai T."/>
            <person name="Sugano S."/>
        </authorList>
    </citation>
    <scope>NUCLEOTIDE SEQUENCE</scope>
</reference>
<evidence type="ECO:0000313" key="1">
    <source>
        <dbReference type="EMBL" id="BAB71078.1"/>
    </source>
</evidence>
<sequence length="168" mass="20244">MVLFFRINLQTKKCKQKGKGEQRENRPKWLTKKLKKTYLRKTGKRRLRRVQPLMKQERKKPSLINNHIPCLISGPCLPSCAIQRNIFINYFVNASFLVAPETFLRRRESHLIPFFKCKCFFLRGEIICWLFIFWYNQKIVWDIELWEALTVSGVSLTFHRWGVSFYIL</sequence>
<dbReference type="AlphaFoldDB" id="Q96N32"/>